<dbReference type="Pfam" id="PF04545">
    <property type="entry name" value="Sigma70_r4"/>
    <property type="match status" value="1"/>
</dbReference>
<evidence type="ECO:0000256" key="3">
    <source>
        <dbReference type="ARBA" id="ARBA00023015"/>
    </source>
</evidence>
<accession>A0A227KJS4</accession>
<dbReference type="GO" id="GO:0016987">
    <property type="term" value="F:sigma factor activity"/>
    <property type="evidence" value="ECO:0007669"/>
    <property type="project" value="UniProtKB-UniRule"/>
</dbReference>
<reference evidence="13" key="1">
    <citation type="submission" date="2017-05" db="EMBL/GenBank/DDBJ databases">
        <title>Improved OligoMM genomes.</title>
        <authorList>
            <person name="Garzetti D."/>
        </authorList>
    </citation>
    <scope>NUCLEOTIDE SEQUENCE [LARGE SCALE GENOMIC DNA]</scope>
    <source>
        <strain evidence="13">YL45</strain>
    </source>
</reference>
<dbReference type="InterPro" id="IPR007630">
    <property type="entry name" value="RNA_pol_sigma70_r4"/>
</dbReference>
<evidence type="ECO:0000256" key="6">
    <source>
        <dbReference type="ARBA" id="ARBA00023125"/>
    </source>
</evidence>
<feature type="domain" description="RNA polymerase sigma-70" evidence="11">
    <location>
        <begin position="268"/>
        <end position="294"/>
    </location>
</feature>
<evidence type="ECO:0000256" key="7">
    <source>
        <dbReference type="ARBA" id="ARBA00023163"/>
    </source>
</evidence>
<dbReference type="InterPro" id="IPR000943">
    <property type="entry name" value="RNA_pol_sigma70"/>
</dbReference>
<evidence type="ECO:0000259" key="10">
    <source>
        <dbReference type="PROSITE" id="PS00715"/>
    </source>
</evidence>
<dbReference type="Pfam" id="PF04542">
    <property type="entry name" value="Sigma70_r2"/>
    <property type="match status" value="1"/>
</dbReference>
<dbReference type="PIRSF" id="PIRSF000770">
    <property type="entry name" value="RNA_pol_sigma-SigE/K"/>
    <property type="match status" value="1"/>
</dbReference>
<dbReference type="AlphaFoldDB" id="A0A227KJS4"/>
<evidence type="ECO:0000313" key="13">
    <source>
        <dbReference type="Proteomes" id="UP000214610"/>
    </source>
</evidence>
<evidence type="ECO:0000256" key="1">
    <source>
        <dbReference type="ARBA" id="ARBA00007788"/>
    </source>
</evidence>
<feature type="compositionally biased region" description="Basic and acidic residues" evidence="9">
    <location>
        <begin position="1"/>
        <end position="10"/>
    </location>
</feature>
<proteinExistence type="inferred from homology"/>
<keyword evidence="2" id="KW-0963">Cytoplasm</keyword>
<gene>
    <name evidence="12" type="ORF">ADH67_08945</name>
</gene>
<dbReference type="InterPro" id="IPR012759">
    <property type="entry name" value="RNA_pol_sigma_RpoH_proteobac"/>
</dbReference>
<dbReference type="Proteomes" id="UP000214610">
    <property type="component" value="Unassembled WGS sequence"/>
</dbReference>
<dbReference type="PANTHER" id="PTHR30376:SF3">
    <property type="entry name" value="RNA POLYMERASE SIGMA FACTOR RPOH"/>
    <property type="match status" value="1"/>
</dbReference>
<dbReference type="InterPro" id="IPR013324">
    <property type="entry name" value="RNA_pol_sigma_r3/r4-like"/>
</dbReference>
<dbReference type="GO" id="GO:0003677">
    <property type="term" value="F:DNA binding"/>
    <property type="evidence" value="ECO:0007669"/>
    <property type="project" value="UniProtKB-KW"/>
</dbReference>
<dbReference type="InterPro" id="IPR050813">
    <property type="entry name" value="Sigma-70_Factor"/>
</dbReference>
<protein>
    <recommendedName>
        <fullName evidence="8">RNA polymerase sigma factor</fullName>
    </recommendedName>
</protein>
<evidence type="ECO:0000256" key="4">
    <source>
        <dbReference type="ARBA" id="ARBA00023016"/>
    </source>
</evidence>
<dbReference type="NCBIfam" id="NF005143">
    <property type="entry name" value="PRK06596.1"/>
    <property type="match status" value="1"/>
</dbReference>
<comment type="function">
    <text evidence="8">Sigma factors are initiation factors that promote the attachment of RNA polymerase to specific initiation sites and are then released.</text>
</comment>
<keyword evidence="7 8" id="KW-0804">Transcription</keyword>
<dbReference type="PRINTS" id="PR00046">
    <property type="entry name" value="SIGMA70FCT"/>
</dbReference>
<evidence type="ECO:0000256" key="2">
    <source>
        <dbReference type="ARBA" id="ARBA00022490"/>
    </source>
</evidence>
<feature type="domain" description="RNA polymerase sigma-70" evidence="10">
    <location>
        <begin position="92"/>
        <end position="105"/>
    </location>
</feature>
<keyword evidence="6 8" id="KW-0238">DNA-binding</keyword>
<name>A0A227KJS4_9BURK</name>
<dbReference type="SUPFAM" id="SSF88659">
    <property type="entry name" value="Sigma3 and sigma4 domains of RNA polymerase sigma factors"/>
    <property type="match status" value="1"/>
</dbReference>
<evidence type="ECO:0000256" key="9">
    <source>
        <dbReference type="SAM" id="MobiDB-lite"/>
    </source>
</evidence>
<evidence type="ECO:0000259" key="11">
    <source>
        <dbReference type="PROSITE" id="PS00716"/>
    </source>
</evidence>
<keyword evidence="3 8" id="KW-0805">Transcription regulation</keyword>
<dbReference type="PROSITE" id="PS00716">
    <property type="entry name" value="SIGMA70_2"/>
    <property type="match status" value="1"/>
</dbReference>
<dbReference type="CDD" id="cd06171">
    <property type="entry name" value="Sigma70_r4"/>
    <property type="match status" value="1"/>
</dbReference>
<dbReference type="InterPro" id="IPR013325">
    <property type="entry name" value="RNA_pol_sigma_r2"/>
</dbReference>
<dbReference type="PANTHER" id="PTHR30376">
    <property type="entry name" value="SIGMA FACTOR RPOH HEAT SHOCK RELATED"/>
    <property type="match status" value="1"/>
</dbReference>
<comment type="similarity">
    <text evidence="1 8">Belongs to the sigma-70 factor family.</text>
</comment>
<dbReference type="EMBL" id="NHMP01000005">
    <property type="protein sequence ID" value="OXE47275.1"/>
    <property type="molecule type" value="Genomic_DNA"/>
</dbReference>
<keyword evidence="13" id="KW-1185">Reference proteome</keyword>
<dbReference type="Gene3D" id="1.20.120.1810">
    <property type="match status" value="1"/>
</dbReference>
<dbReference type="NCBIfam" id="TIGR02937">
    <property type="entry name" value="sigma70-ECF"/>
    <property type="match status" value="1"/>
</dbReference>
<keyword evidence="4" id="KW-0346">Stress response</keyword>
<dbReference type="InterPro" id="IPR007627">
    <property type="entry name" value="RNA_pol_sigma70_r2"/>
</dbReference>
<dbReference type="GeneID" id="78362233"/>
<dbReference type="NCBIfam" id="TIGR02392">
    <property type="entry name" value="rpoH_proteo"/>
    <property type="match status" value="1"/>
</dbReference>
<keyword evidence="5 8" id="KW-0731">Sigma factor</keyword>
<dbReference type="InterPro" id="IPR014284">
    <property type="entry name" value="RNA_pol_sigma-70_dom"/>
</dbReference>
<evidence type="ECO:0000256" key="8">
    <source>
        <dbReference type="RuleBase" id="RU362124"/>
    </source>
</evidence>
<evidence type="ECO:0000256" key="5">
    <source>
        <dbReference type="ARBA" id="ARBA00023082"/>
    </source>
</evidence>
<dbReference type="FunFam" id="1.20.120.1810:FF:000001">
    <property type="entry name" value="RNA polymerase sigma factor RpoH"/>
    <property type="match status" value="1"/>
</dbReference>
<dbReference type="GO" id="GO:0006352">
    <property type="term" value="P:DNA-templated transcription initiation"/>
    <property type="evidence" value="ECO:0007669"/>
    <property type="project" value="UniProtKB-UniRule"/>
</dbReference>
<comment type="caution">
    <text evidence="12">The sequence shown here is derived from an EMBL/GenBank/DDBJ whole genome shotgun (WGS) entry which is preliminary data.</text>
</comment>
<dbReference type="PROSITE" id="PS00715">
    <property type="entry name" value="SIGMA70_1"/>
    <property type="match status" value="1"/>
</dbReference>
<dbReference type="SUPFAM" id="SSF88946">
    <property type="entry name" value="Sigma2 domain of RNA polymerase sigma factors"/>
    <property type="match status" value="1"/>
</dbReference>
<dbReference type="RefSeq" id="WP_066594356.1">
    <property type="nucleotide sequence ID" value="NZ_CAJTBZ010000010.1"/>
</dbReference>
<feature type="region of interest" description="Disordered" evidence="9">
    <location>
        <begin position="1"/>
        <end position="20"/>
    </location>
</feature>
<organism evidence="12 13">
    <name type="scientific">Turicimonas muris</name>
    <dbReference type="NCBI Taxonomy" id="1796652"/>
    <lineage>
        <taxon>Bacteria</taxon>
        <taxon>Pseudomonadati</taxon>
        <taxon>Pseudomonadota</taxon>
        <taxon>Betaproteobacteria</taxon>
        <taxon>Burkholderiales</taxon>
        <taxon>Sutterellaceae</taxon>
        <taxon>Turicimonas</taxon>
    </lineage>
</organism>
<dbReference type="Gene3D" id="1.20.140.160">
    <property type="match status" value="1"/>
</dbReference>
<sequence length="305" mass="34682">MTKQNTDKPKSTALAPYHPTPLALRGTPGSLEEYIRAANAAPLLSEEREKELAVKLRDHGDLEAASELITSHLRLVISIARQYLGYGLPFPDLIQEGNIGLMKAVRRFDPDNGARLVTFAMTWIRAEIQDYVIKNWKLVKVATTKAQRKLFFNLRSMKEGSEALTTEQTNKIAQDLEVRPADVKEMELRLLGHDVSLDEPPVHEEDDKPMEDWLEAEGDSPEEMLERSLYDKALNSDLPKAIEQLDERSRKIIQARWLYDETTGKGATLDDMSKELGISKERVRQIEKKAFSKLKEILNSEKDNV</sequence>
<evidence type="ECO:0000313" key="12">
    <source>
        <dbReference type="EMBL" id="OXE47275.1"/>
    </source>
</evidence>